<accession>A0A7C4CD55</accession>
<dbReference type="AlphaFoldDB" id="A0A7C4CD55"/>
<evidence type="ECO:0000313" key="1">
    <source>
        <dbReference type="EMBL" id="HGK27744.1"/>
    </source>
</evidence>
<dbReference type="EMBL" id="DSUT01000041">
    <property type="protein sequence ID" value="HGK27744.1"/>
    <property type="molecule type" value="Genomic_DNA"/>
</dbReference>
<dbReference type="CDD" id="cd12952">
    <property type="entry name" value="MMP_ACEL2062"/>
    <property type="match status" value="1"/>
</dbReference>
<dbReference type="Pfam" id="PF06262">
    <property type="entry name" value="Zincin_1"/>
    <property type="match status" value="1"/>
</dbReference>
<protein>
    <submittedName>
        <fullName evidence="1">Metallopeptidase family protein</fullName>
    </submittedName>
</protein>
<dbReference type="SUPFAM" id="SSF55486">
    <property type="entry name" value="Metalloproteases ('zincins'), catalytic domain"/>
    <property type="match status" value="1"/>
</dbReference>
<comment type="caution">
    <text evidence="1">The sequence shown here is derived from an EMBL/GenBank/DDBJ whole genome shotgun (WGS) entry which is preliminary data.</text>
</comment>
<dbReference type="Gene3D" id="3.30.2010.20">
    <property type="match status" value="1"/>
</dbReference>
<dbReference type="InterPro" id="IPR010428">
    <property type="entry name" value="Zincin_1"/>
</dbReference>
<name>A0A7C4CD55_UNCW3</name>
<dbReference type="InterPro" id="IPR038555">
    <property type="entry name" value="Zincin_1_sf"/>
</dbReference>
<gene>
    <name evidence="1" type="ORF">ENS41_02175</name>
</gene>
<sequence length="130" mass="14915">MERAAFVQLVAEVIDNLPAFFRERLANVAVEVMPLAPPELAQSVGRRPWNLLGLYHGIPYGRRGPWYGNVLPDRVLIFQRPIERYARSEEKIRALVRRVVIHEIGHYFGLSDAELHRLETEADENNAGQD</sequence>
<reference evidence="1" key="1">
    <citation type="journal article" date="2020" name="mSystems">
        <title>Genome- and Community-Level Interaction Insights into Carbon Utilization and Element Cycling Functions of Hydrothermarchaeota in Hydrothermal Sediment.</title>
        <authorList>
            <person name="Zhou Z."/>
            <person name="Liu Y."/>
            <person name="Xu W."/>
            <person name="Pan J."/>
            <person name="Luo Z.H."/>
            <person name="Li M."/>
        </authorList>
    </citation>
    <scope>NUCLEOTIDE SEQUENCE [LARGE SCALE GENOMIC DNA]</scope>
    <source>
        <strain evidence="1">SpSt-488</strain>
    </source>
</reference>
<organism evidence="1">
    <name type="scientific">candidate division WOR-3 bacterium</name>
    <dbReference type="NCBI Taxonomy" id="2052148"/>
    <lineage>
        <taxon>Bacteria</taxon>
        <taxon>Bacteria division WOR-3</taxon>
    </lineage>
</organism>
<proteinExistence type="predicted"/>